<dbReference type="EMBL" id="JACHJF010000001">
    <property type="protein sequence ID" value="MBB5117233.1"/>
    <property type="molecule type" value="Genomic_DNA"/>
</dbReference>
<sequence length="389" mass="41413">MSTVHETAALLPEPDELRAHLRALAVLDATIGDDPKFCCYSFDTTWGPGEEAALMDNGSGDDFSVLFTPAGVLIRGFDHESEMSPYGTDDEQVWPGVIDGVPAALRPVLDEPAFCDEGIDAPRVTACLWRETGDTAWRTGSAIAFPPGIEDPDGSGFLFHLLTDRSPEAVQAHFEDYYERPVPLDAVRHVLAGGPLTPAVATALNPAALSDAALLGRITAHPEAASYLACDGEFDLARTDPIEPIALPNGLSVEPVAGCDAGGTHYLCGPAVPGGPRPVLYTDSEGRASLIAESLAEALTLAVVLPSWHDALAGFRPPALNADYLDDHPDHPAVRDRLLAALRLPPATDREVLDRLLTTAARTVPDGFLPHVPDEEDSAFEPMLERPAE</sequence>
<dbReference type="Proteomes" id="UP000235945">
    <property type="component" value="Unassembled WGS sequence"/>
</dbReference>
<feature type="region of interest" description="Disordered" evidence="1">
    <location>
        <begin position="367"/>
        <end position="389"/>
    </location>
</feature>
<dbReference type="EMBL" id="LGUI01000009">
    <property type="protein sequence ID" value="PNE31412.1"/>
    <property type="molecule type" value="Genomic_DNA"/>
</dbReference>
<dbReference type="OrthoDB" id="361945at2"/>
<comment type="caution">
    <text evidence="3">The sequence shown here is derived from an EMBL/GenBank/DDBJ whole genome shotgun (WGS) entry which is preliminary data.</text>
</comment>
<keyword evidence="4" id="KW-1185">Reference proteome</keyword>
<protein>
    <submittedName>
        <fullName evidence="3">Uncharacterized protein</fullName>
    </submittedName>
</protein>
<reference evidence="4" key="1">
    <citation type="submission" date="2015-07" db="EMBL/GenBank/DDBJ databases">
        <authorList>
            <person name="Graham D.E."/>
            <person name="Giannone R.J."/>
            <person name="Gulvik C.A."/>
            <person name="Hettich R.L."/>
            <person name="Klingeman D.M."/>
            <person name="Mahan K.M."/>
            <person name="Parry R.J."/>
            <person name="Spain J.C."/>
        </authorList>
    </citation>
    <scope>NUCLEOTIDE SEQUENCE [LARGE SCALE GENOMIC DNA]</scope>
    <source>
        <strain evidence="4">ATCC 27428</strain>
    </source>
</reference>
<dbReference type="Proteomes" id="UP000528608">
    <property type="component" value="Unassembled WGS sequence"/>
</dbReference>
<reference evidence="2 5" key="3">
    <citation type="submission" date="2020-08" db="EMBL/GenBank/DDBJ databases">
        <title>Genomic Encyclopedia of Type Strains, Phase III (KMG-III): the genomes of soil and plant-associated and newly described type strains.</title>
        <authorList>
            <person name="Whitman W."/>
        </authorList>
    </citation>
    <scope>NUCLEOTIDE SEQUENCE [LARGE SCALE GENOMIC DNA]</scope>
    <source>
        <strain evidence="2 5">CECT 3259</strain>
    </source>
</reference>
<evidence type="ECO:0000256" key="1">
    <source>
        <dbReference type="SAM" id="MobiDB-lite"/>
    </source>
</evidence>
<organism evidence="3 4">
    <name type="scientific">Streptomyces eurocidicus</name>
    <name type="common">Streptoverticillium eurocidicus</name>
    <dbReference type="NCBI Taxonomy" id="66423"/>
    <lineage>
        <taxon>Bacteria</taxon>
        <taxon>Bacillati</taxon>
        <taxon>Actinomycetota</taxon>
        <taxon>Actinomycetes</taxon>
        <taxon>Kitasatosporales</taxon>
        <taxon>Streptomycetaceae</taxon>
        <taxon>Streptomyces</taxon>
    </lineage>
</organism>
<dbReference type="RefSeq" id="WP_102920836.1">
    <property type="nucleotide sequence ID" value="NZ_JACHJF010000001.1"/>
</dbReference>
<evidence type="ECO:0000313" key="5">
    <source>
        <dbReference type="Proteomes" id="UP000528608"/>
    </source>
</evidence>
<evidence type="ECO:0000313" key="3">
    <source>
        <dbReference type="EMBL" id="PNE31412.1"/>
    </source>
</evidence>
<evidence type="ECO:0000313" key="4">
    <source>
        <dbReference type="Proteomes" id="UP000235945"/>
    </source>
</evidence>
<evidence type="ECO:0000313" key="2">
    <source>
        <dbReference type="EMBL" id="MBB5117233.1"/>
    </source>
</evidence>
<dbReference type="AlphaFoldDB" id="A0A2N8NRN1"/>
<proteinExistence type="predicted"/>
<accession>A0A2N8NRN1</accession>
<gene>
    <name evidence="3" type="ORF">AF335_25700</name>
    <name evidence="2" type="ORF">FHS36_000631</name>
</gene>
<name>A0A2N8NRN1_STREU</name>
<reference evidence="3" key="2">
    <citation type="submission" date="2015-07" db="EMBL/GenBank/DDBJ databases">
        <authorList>
            <person name="Noorani M."/>
        </authorList>
    </citation>
    <scope>NUCLEOTIDE SEQUENCE [LARGE SCALE GENOMIC DNA]</scope>
    <source>
        <strain evidence="3">ATCC 27428</strain>
    </source>
</reference>